<organism evidence="1">
    <name type="scientific">Escherichia coli</name>
    <dbReference type="NCBI Taxonomy" id="562"/>
    <lineage>
        <taxon>Bacteria</taxon>
        <taxon>Pseudomonadati</taxon>
        <taxon>Pseudomonadota</taxon>
        <taxon>Gammaproteobacteria</taxon>
        <taxon>Enterobacterales</taxon>
        <taxon>Enterobacteriaceae</taxon>
        <taxon>Escherichia</taxon>
    </lineage>
</organism>
<name>A0A6D1AG45_ECOLX</name>
<comment type="caution">
    <text evidence="1">The sequence shown here is derived from an EMBL/GenBank/DDBJ whole genome shotgun (WGS) entry which is preliminary data.</text>
</comment>
<protein>
    <submittedName>
        <fullName evidence="1">Uncharacterized protein</fullName>
    </submittedName>
</protein>
<feature type="non-terminal residue" evidence="1">
    <location>
        <position position="1"/>
    </location>
</feature>
<reference evidence="1" key="1">
    <citation type="submission" date="2020-02" db="EMBL/GenBank/DDBJ databases">
        <title>Investigating the Use of Bacteriophages as New Decolonization Strategy for Intestinal Carriage of CTX-M-15-producing ST131 Escherichia coli: an In Vitro Continuous Culture System Model.</title>
        <authorList>
            <person name="Bernasconi O.J."/>
            <person name="Campos-Madueno E.I."/>
            <person name="Dona V."/>
            <person name="Perreten V."/>
            <person name="Carattoli A."/>
            <person name="Endimiani A."/>
        </authorList>
    </citation>
    <scope>NUCLEOTIDE SEQUENCE</scope>
    <source>
        <strain evidence="1">4901.28</strain>
    </source>
</reference>
<gene>
    <name evidence="1" type="ORF">G3563_30385</name>
</gene>
<accession>A0A6D1AG45</accession>
<sequence length="76" mass="8957">NLEEESRNEIELLGNIYNASKTVQYEKKYKYRLSDLLKMQGSFSTAIEIVVKKEPKDKPYAIIEVCDRTLNYTFFV</sequence>
<dbReference type="EMBL" id="JAAHTE010001013">
    <property type="protein sequence ID" value="NEU03223.1"/>
    <property type="molecule type" value="Genomic_DNA"/>
</dbReference>
<proteinExistence type="predicted"/>
<evidence type="ECO:0000313" key="1">
    <source>
        <dbReference type="EMBL" id="NEU03223.1"/>
    </source>
</evidence>
<feature type="non-terminal residue" evidence="1">
    <location>
        <position position="76"/>
    </location>
</feature>
<dbReference type="AlphaFoldDB" id="A0A6D1AG45"/>